<dbReference type="InterPro" id="IPR002575">
    <property type="entry name" value="Aminoglycoside_PTrfase"/>
</dbReference>
<keyword evidence="2" id="KW-0808">Transferase</keyword>
<dbReference type="Pfam" id="PF01636">
    <property type="entry name" value="APH"/>
    <property type="match status" value="1"/>
</dbReference>
<comment type="caution">
    <text evidence="2">The sequence shown here is derived from an EMBL/GenBank/DDBJ whole genome shotgun (WGS) entry which is preliminary data.</text>
</comment>
<evidence type="ECO:0000313" key="3">
    <source>
        <dbReference type="Proteomes" id="UP000186168"/>
    </source>
</evidence>
<protein>
    <submittedName>
        <fullName evidence="2">N-amidionostreptamine 6-phosphotransferase</fullName>
    </submittedName>
</protein>
<dbReference type="STRING" id="67365.GCA_001704635_04041"/>
<dbReference type="Gene3D" id="1.10.510.10">
    <property type="entry name" value="Transferase(Phosphotransferase) domain 1"/>
    <property type="match status" value="1"/>
</dbReference>
<dbReference type="Proteomes" id="UP000186168">
    <property type="component" value="Unassembled WGS sequence"/>
</dbReference>
<keyword evidence="3" id="KW-1185">Reference proteome</keyword>
<reference evidence="2 3" key="1">
    <citation type="submission" date="2013-05" db="EMBL/GenBank/DDBJ databases">
        <title>Genome sequence of Streptomyces sparsogenes DSM 40356.</title>
        <authorList>
            <person name="Coyne S."/>
            <person name="Seebeck F.P."/>
        </authorList>
    </citation>
    <scope>NUCLEOTIDE SEQUENCE [LARGE SCALE GENOMIC DNA]</scope>
    <source>
        <strain evidence="2 3">DSM 40356</strain>
    </source>
</reference>
<dbReference type="SUPFAM" id="SSF56112">
    <property type="entry name" value="Protein kinase-like (PK-like)"/>
    <property type="match status" value="1"/>
</dbReference>
<accession>A0A1R1SF41</accession>
<dbReference type="Gene3D" id="1.20.58.840">
    <property type="match status" value="1"/>
</dbReference>
<evidence type="ECO:0000313" key="2">
    <source>
        <dbReference type="EMBL" id="OMI36994.1"/>
    </source>
</evidence>
<dbReference type="GO" id="GO:0016740">
    <property type="term" value="F:transferase activity"/>
    <property type="evidence" value="ECO:0007669"/>
    <property type="project" value="UniProtKB-KW"/>
</dbReference>
<organism evidence="2 3">
    <name type="scientific">Streptomyces sparsogenes DSM 40356</name>
    <dbReference type="NCBI Taxonomy" id="1331668"/>
    <lineage>
        <taxon>Bacteria</taxon>
        <taxon>Bacillati</taxon>
        <taxon>Actinomycetota</taxon>
        <taxon>Actinomycetes</taxon>
        <taxon>Kitasatosporales</taxon>
        <taxon>Streptomycetaceae</taxon>
        <taxon>Streptomyces</taxon>
    </lineage>
</organism>
<proteinExistence type="predicted"/>
<name>A0A1R1SF41_9ACTN</name>
<feature type="domain" description="Aminoglycoside phosphotransferase" evidence="1">
    <location>
        <begin position="76"/>
        <end position="286"/>
    </location>
</feature>
<dbReference type="InterPro" id="IPR011009">
    <property type="entry name" value="Kinase-like_dom_sf"/>
</dbReference>
<sequence>MMLAFGMLLENKLVERQSLLRLVAEKFQDVVPVDDRMEELEFLPLGEDSWSYRYGPLWISVRRDLDGHFPGAYEAALLMSAAGKEFVLAPLSGCDGSVVHEVSGLPVVVFPYVERAAAAPDASPTPAQLEVLVRQLRETHRFSSPAELAADLPVEDFRFPFEADLEKALHIALDEATDGLGPYGSRLTALVGRRREHLAALRREAAQVAARCADLWDGEPPAMTHGDPSPANVLFDTGVDILDWGGTMWAPPERDWAAVARAFGVLPDGREEFLRFYELRWQLAEIAEYVARFAAPHTGDADDHAMWGRLMRYLPAG</sequence>
<dbReference type="AlphaFoldDB" id="A0A1R1SF41"/>
<gene>
    <name evidence="2" type="ORF">SPAR_22779</name>
</gene>
<evidence type="ECO:0000259" key="1">
    <source>
        <dbReference type="Pfam" id="PF01636"/>
    </source>
</evidence>
<dbReference type="EMBL" id="ASQP01000319">
    <property type="protein sequence ID" value="OMI36994.1"/>
    <property type="molecule type" value="Genomic_DNA"/>
</dbReference>